<evidence type="ECO:0000256" key="2">
    <source>
        <dbReference type="ARBA" id="ARBA00022490"/>
    </source>
</evidence>
<comment type="subcellular location">
    <subcellularLocation>
        <location evidence="1">Cytoplasm</location>
        <location evidence="1">Cytoskeleton</location>
    </subcellularLocation>
</comment>
<dbReference type="GO" id="GO:0005856">
    <property type="term" value="C:cytoskeleton"/>
    <property type="evidence" value="ECO:0007669"/>
    <property type="project" value="UniProtKB-SubCell"/>
</dbReference>
<name>A0AAV5RAT6_PICKL</name>
<dbReference type="EMBL" id="BTGB01000009">
    <property type="protein sequence ID" value="GMM48405.1"/>
    <property type="molecule type" value="Genomic_DNA"/>
</dbReference>
<comment type="caution">
    <text evidence="5">The sequence shown here is derived from an EMBL/GenBank/DDBJ whole genome shotgun (WGS) entry which is preliminary data.</text>
</comment>
<organism evidence="5 6">
    <name type="scientific">Pichia kluyveri</name>
    <name type="common">Yeast</name>
    <dbReference type="NCBI Taxonomy" id="36015"/>
    <lineage>
        <taxon>Eukaryota</taxon>
        <taxon>Fungi</taxon>
        <taxon>Dikarya</taxon>
        <taxon>Ascomycota</taxon>
        <taxon>Saccharomycotina</taxon>
        <taxon>Pichiomycetes</taxon>
        <taxon>Pichiales</taxon>
        <taxon>Pichiaceae</taxon>
        <taxon>Pichia</taxon>
    </lineage>
</organism>
<feature type="region of interest" description="Disordered" evidence="4">
    <location>
        <begin position="74"/>
        <end position="103"/>
    </location>
</feature>
<keyword evidence="3" id="KW-0206">Cytoskeleton</keyword>
<feature type="compositionally biased region" description="Polar residues" evidence="4">
    <location>
        <begin position="79"/>
        <end position="99"/>
    </location>
</feature>
<evidence type="ECO:0000313" key="5">
    <source>
        <dbReference type="EMBL" id="GMM48405.1"/>
    </source>
</evidence>
<proteinExistence type="predicted"/>
<dbReference type="PANTHER" id="PTHR24107">
    <property type="entry name" value="YNEIN REGULATORY COMPLEX SUBUNIT 5"/>
    <property type="match status" value="1"/>
</dbReference>
<dbReference type="InterPro" id="IPR052410">
    <property type="entry name" value="DRC5"/>
</dbReference>
<reference evidence="5 6" key="1">
    <citation type="journal article" date="2023" name="Elife">
        <title>Identification of key yeast species and microbe-microbe interactions impacting larval growth of Drosophila in the wild.</title>
        <authorList>
            <person name="Mure A."/>
            <person name="Sugiura Y."/>
            <person name="Maeda R."/>
            <person name="Honda K."/>
            <person name="Sakurai N."/>
            <person name="Takahashi Y."/>
            <person name="Watada M."/>
            <person name="Katoh T."/>
            <person name="Gotoh A."/>
            <person name="Gotoh Y."/>
            <person name="Taniguchi I."/>
            <person name="Nakamura K."/>
            <person name="Hayashi T."/>
            <person name="Katayama T."/>
            <person name="Uemura T."/>
            <person name="Hattori Y."/>
        </authorList>
    </citation>
    <scope>NUCLEOTIDE SEQUENCE [LARGE SCALE GENOMIC DNA]</scope>
    <source>
        <strain evidence="5 6">PK-24</strain>
    </source>
</reference>
<evidence type="ECO:0000256" key="3">
    <source>
        <dbReference type="ARBA" id="ARBA00023212"/>
    </source>
</evidence>
<accession>A0AAV5RAT6</accession>
<dbReference type="SUPFAM" id="SSF52047">
    <property type="entry name" value="RNI-like"/>
    <property type="match status" value="1"/>
</dbReference>
<feature type="compositionally biased region" description="Polar residues" evidence="4">
    <location>
        <begin position="193"/>
        <end position="235"/>
    </location>
</feature>
<dbReference type="PANTHER" id="PTHR24107:SF2">
    <property type="entry name" value="NLR FAMILY CARD DOMAIN CONTAINING 3"/>
    <property type="match status" value="1"/>
</dbReference>
<dbReference type="InterPro" id="IPR032675">
    <property type="entry name" value="LRR_dom_sf"/>
</dbReference>
<gene>
    <name evidence="5" type="ORF">DAPK24_050030</name>
</gene>
<feature type="compositionally biased region" description="Low complexity" evidence="4">
    <location>
        <begin position="236"/>
        <end position="261"/>
    </location>
</feature>
<evidence type="ECO:0000256" key="1">
    <source>
        <dbReference type="ARBA" id="ARBA00004245"/>
    </source>
</evidence>
<sequence>MASAESSQHDKLRKRLEDELSHLKSSSDSTDYDWFLSCSALSSDYIQQPSTNSTSSTTPRVSNSALLAATPISPLKSPSIANNPNVKSPPSVSTTSASKDPNFFVGLSKTRTADARMMNPISKINTGSSVNSGLHRTATNVDTSDVGKSRVSAKPSPKYHEPLQPPSTQKKKGFFKKLFGSKSDDPKPEMNIYKSSAASKPTSNVLTSSPSNLSRTTSNVNSKYSPTSQQSTLKPSVSGSISSNSTNTKSFNSRSNSFTSSERPELDADASPESSANNILKSFQQNLSLSDQYKEIDPELATYINEFESSNTHKMKDDIENDINSYNFIYTPIGLETIKYSEDKIPAHPNAPKSPSALTSKPRFGAPIEKELFLKYRKEKEERESSMFGSLLHKTKTNTPGTYAFNGMLNESEDTPPFNFEPLNYTPPPQKIDRKPPLKVLSNLKPMKKVAFAATTFVTDPPQQIPSRNPRKGNVEVCPNGELIIHKIDPQEKLNSATGMVVGGSGHLKLINQDNQQQQKQNGNGTPAENRDNIQIDVPNATSMTKTASQTSLDQTIKTEDRILAAKKAREHHADSENIDAQKEGLTIDKPMVKRKKHMDAPVVTLKMDELYTRCCHLREILPIPATLKQIPKGSTDPIPYLHLRNPRPSMIEILSFTDFIRIAPVICISLDGVSLTTEMFRIILSSLLYKKFLEKLSLRNTSIDEEGWKMLCLFLSMNKALKKLDITQCSALDVNTQRIKKKSKSATESRMVCNINDRSDRNWALLTASIIFRGGIDEIILTGCKIPDLKLFSNMLNLSLVETSKIGLAYNNLSLQHCYVIARWLESNSNIVGVDLAFNDLSSNLKPFIQYLNSENNTDNNLMMLSLNSCNLIDCQDTDLFFNSLSKLNHLSYLDLSSNSKLMKTYIGKLSIYLPLFNQLLRLNISHNNLSTKSMVQFLELIPYVQKLNYLSIKGNELNDIVIESICKTLEYSSSLVSISLDDDKIDTRTEERIGLLTMRNIETQLYRSTGELKAKNGKLLSELMSEEDRKIIKEELGIEDNLSFTDALMIAIKSKDFDKQKLDKFLGIIVLVRSNIKHLISQLLELKNNGTLAFEGKEMLIRLFSIDKSFDKAIELINNNKLNSTKKCTDSVLNLSQYDEYLKNSFESSTTNSLNDIIKDLKKNPEKAESLKKAILTTKDPYDLIRMLKYCKYNNVEINDLFVKKYSDSPSSSRSNLEVASNIDSCLDDNDDVSIDSQASEHEITYSPSPEKDNNKLSEIYDMILKDLIVKPETKKLLE</sequence>
<feature type="compositionally biased region" description="Polar residues" evidence="4">
    <location>
        <begin position="123"/>
        <end position="143"/>
    </location>
</feature>
<keyword evidence="6" id="KW-1185">Reference proteome</keyword>
<evidence type="ECO:0000256" key="4">
    <source>
        <dbReference type="SAM" id="MobiDB-lite"/>
    </source>
</evidence>
<dbReference type="Proteomes" id="UP001378960">
    <property type="component" value="Unassembled WGS sequence"/>
</dbReference>
<protein>
    <submittedName>
        <fullName evidence="5">Mhp1 protein</fullName>
    </submittedName>
</protein>
<dbReference type="SMART" id="SM00368">
    <property type="entry name" value="LRR_RI"/>
    <property type="match status" value="3"/>
</dbReference>
<dbReference type="Gene3D" id="3.80.10.10">
    <property type="entry name" value="Ribonuclease Inhibitor"/>
    <property type="match status" value="1"/>
</dbReference>
<evidence type="ECO:0000313" key="6">
    <source>
        <dbReference type="Proteomes" id="UP001378960"/>
    </source>
</evidence>
<feature type="region of interest" description="Disordered" evidence="4">
    <location>
        <begin position="123"/>
        <end position="274"/>
    </location>
</feature>
<keyword evidence="2" id="KW-0963">Cytoplasm</keyword>